<feature type="domain" description="ABC transporter" evidence="9">
    <location>
        <begin position="205"/>
        <end position="443"/>
    </location>
</feature>
<dbReference type="Proteomes" id="UP000799436">
    <property type="component" value="Unassembled WGS sequence"/>
</dbReference>
<evidence type="ECO:0000313" key="11">
    <source>
        <dbReference type="EMBL" id="KAF2764712.1"/>
    </source>
</evidence>
<comment type="similarity">
    <text evidence="2">Belongs to the ABC transporter superfamily. ABCB family. Multidrug resistance exporter (TC 3.A.1.201) subfamily.</text>
</comment>
<dbReference type="PROSITE" id="PS50893">
    <property type="entry name" value="ABC_TRANSPORTER_2"/>
    <property type="match status" value="1"/>
</dbReference>
<reference evidence="11" key="1">
    <citation type="journal article" date="2020" name="Stud. Mycol.">
        <title>101 Dothideomycetes genomes: a test case for predicting lifestyles and emergence of pathogens.</title>
        <authorList>
            <person name="Haridas S."/>
            <person name="Albert R."/>
            <person name="Binder M."/>
            <person name="Bloem J."/>
            <person name="Labutti K."/>
            <person name="Salamov A."/>
            <person name="Andreopoulos B."/>
            <person name="Baker S."/>
            <person name="Barry K."/>
            <person name="Bills G."/>
            <person name="Bluhm B."/>
            <person name="Cannon C."/>
            <person name="Castanera R."/>
            <person name="Culley D."/>
            <person name="Daum C."/>
            <person name="Ezra D."/>
            <person name="Gonzalez J."/>
            <person name="Henrissat B."/>
            <person name="Kuo A."/>
            <person name="Liang C."/>
            <person name="Lipzen A."/>
            <person name="Lutzoni F."/>
            <person name="Magnuson J."/>
            <person name="Mondo S."/>
            <person name="Nolan M."/>
            <person name="Ohm R."/>
            <person name="Pangilinan J."/>
            <person name="Park H.-J."/>
            <person name="Ramirez L."/>
            <person name="Alfaro M."/>
            <person name="Sun H."/>
            <person name="Tritt A."/>
            <person name="Yoshinaga Y."/>
            <person name="Zwiers L.-H."/>
            <person name="Turgeon B."/>
            <person name="Goodwin S."/>
            <person name="Spatafora J."/>
            <person name="Crous P."/>
            <person name="Grigoriev I."/>
        </authorList>
    </citation>
    <scope>NUCLEOTIDE SEQUENCE</scope>
    <source>
        <strain evidence="11">CBS 116005</strain>
    </source>
</reference>
<keyword evidence="12" id="KW-1185">Reference proteome</keyword>
<evidence type="ECO:0000256" key="1">
    <source>
        <dbReference type="ARBA" id="ARBA00004141"/>
    </source>
</evidence>
<dbReference type="AlphaFoldDB" id="A0A6G1KWL3"/>
<evidence type="ECO:0000256" key="3">
    <source>
        <dbReference type="ARBA" id="ARBA00022692"/>
    </source>
</evidence>
<dbReference type="Pfam" id="PF00005">
    <property type="entry name" value="ABC_tran"/>
    <property type="match status" value="1"/>
</dbReference>
<keyword evidence="6 8" id="KW-1133">Transmembrane helix</keyword>
<evidence type="ECO:0000313" key="12">
    <source>
        <dbReference type="Proteomes" id="UP000799436"/>
    </source>
</evidence>
<dbReference type="PROSITE" id="PS50929">
    <property type="entry name" value="ABC_TM1F"/>
    <property type="match status" value="1"/>
</dbReference>
<dbReference type="EMBL" id="ML995912">
    <property type="protein sequence ID" value="KAF2764712.1"/>
    <property type="molecule type" value="Genomic_DNA"/>
</dbReference>
<protein>
    <submittedName>
        <fullName evidence="11">P-loop containing nucleoside triphosphate hydrolase protein</fullName>
    </submittedName>
</protein>
<keyword evidence="11" id="KW-0378">Hydrolase</keyword>
<gene>
    <name evidence="11" type="ORF">EJ03DRAFT_346109</name>
</gene>
<dbReference type="Gene3D" id="1.20.1560.10">
    <property type="entry name" value="ABC transporter type 1, transmembrane domain"/>
    <property type="match status" value="1"/>
</dbReference>
<evidence type="ECO:0000259" key="10">
    <source>
        <dbReference type="PROSITE" id="PS50929"/>
    </source>
</evidence>
<keyword evidence="4" id="KW-0547">Nucleotide-binding</keyword>
<evidence type="ECO:0000256" key="8">
    <source>
        <dbReference type="SAM" id="Phobius"/>
    </source>
</evidence>
<dbReference type="GO" id="GO:0140359">
    <property type="term" value="F:ABC-type transporter activity"/>
    <property type="evidence" value="ECO:0007669"/>
    <property type="project" value="InterPro"/>
</dbReference>
<proteinExistence type="inferred from homology"/>
<evidence type="ECO:0000256" key="4">
    <source>
        <dbReference type="ARBA" id="ARBA00022741"/>
    </source>
</evidence>
<feature type="transmembrane region" description="Helical" evidence="8">
    <location>
        <begin position="145"/>
        <end position="166"/>
    </location>
</feature>
<keyword evidence="7 8" id="KW-0472">Membrane</keyword>
<evidence type="ECO:0000256" key="2">
    <source>
        <dbReference type="ARBA" id="ARBA00007577"/>
    </source>
</evidence>
<accession>A0A6G1KWL3</accession>
<dbReference type="FunFam" id="3.40.50.300:FF:000913">
    <property type="entry name" value="ABC multidrug transporter SitT"/>
    <property type="match status" value="1"/>
</dbReference>
<dbReference type="GO" id="GO:0016887">
    <property type="term" value="F:ATP hydrolysis activity"/>
    <property type="evidence" value="ECO:0007669"/>
    <property type="project" value="InterPro"/>
</dbReference>
<dbReference type="PANTHER" id="PTHR24221">
    <property type="entry name" value="ATP-BINDING CASSETTE SUB-FAMILY B"/>
    <property type="match status" value="1"/>
</dbReference>
<dbReference type="SUPFAM" id="SSF90123">
    <property type="entry name" value="ABC transporter transmembrane region"/>
    <property type="match status" value="1"/>
</dbReference>
<dbReference type="Gene3D" id="3.40.50.300">
    <property type="entry name" value="P-loop containing nucleotide triphosphate hydrolases"/>
    <property type="match status" value="1"/>
</dbReference>
<keyword evidence="5" id="KW-0067">ATP-binding</keyword>
<dbReference type="InterPro" id="IPR011527">
    <property type="entry name" value="ABC1_TM_dom"/>
</dbReference>
<evidence type="ECO:0000256" key="6">
    <source>
        <dbReference type="ARBA" id="ARBA00022989"/>
    </source>
</evidence>
<evidence type="ECO:0000256" key="5">
    <source>
        <dbReference type="ARBA" id="ARBA00022840"/>
    </source>
</evidence>
<dbReference type="Pfam" id="PF00664">
    <property type="entry name" value="ABC_membrane"/>
    <property type="match status" value="1"/>
</dbReference>
<comment type="subcellular location">
    <subcellularLocation>
        <location evidence="1">Membrane</location>
        <topology evidence="1">Multi-pass membrane protein</topology>
    </subcellularLocation>
</comment>
<dbReference type="SUPFAM" id="SSF52540">
    <property type="entry name" value="P-loop containing nucleoside triphosphate hydrolases"/>
    <property type="match status" value="1"/>
</dbReference>
<feature type="domain" description="ABC transmembrane type-1" evidence="10">
    <location>
        <begin position="18"/>
        <end position="172"/>
    </location>
</feature>
<dbReference type="InterPro" id="IPR027417">
    <property type="entry name" value="P-loop_NTPase"/>
</dbReference>
<dbReference type="InterPro" id="IPR003439">
    <property type="entry name" value="ABC_transporter-like_ATP-bd"/>
</dbReference>
<dbReference type="SMART" id="SM00382">
    <property type="entry name" value="AAA"/>
    <property type="match status" value="1"/>
</dbReference>
<sequence>MYAAYRRLYEQIREDRDGYALALATGWKLGLVVSSCLPIIFASGLVRMRLEMAFDERCAGAFADCAQFASQAVAAMRTVVAFTIERTIWEEYDARLAVLLGESYQNVAMSMFWYTLAESVQYLVMALAFWYGGQLLATGKYITEQFYIIYLAVLFGGESAATFFSYTPSISKAVKGGQYILKLRNTQVAIADDFHGKDPDTTVGFTFNDVGFEYPLRKGIRVLQDLGIEIQPGTSVAIVGGSGSGKSTIISLLDCYYDPTYGSIRLGASTLPELCLSGYRARLALVSQQPCLFQGSIKENIMLGAVDGKASMHEIEQAARDANILDFITSLPQGMDTECGAKGTELSGGQRQRLCLARALVRNPAVLLLDEAASALDSTSEKAVLEALQGVTGGRTAVSVAHRMSTIRSCDVIFVLEEGRVVEACSHAKLLALNGSYKKLCDAQSFE</sequence>
<keyword evidence="3 8" id="KW-0812">Transmembrane</keyword>
<dbReference type="PROSITE" id="PS00211">
    <property type="entry name" value="ABC_TRANSPORTER_1"/>
    <property type="match status" value="1"/>
</dbReference>
<evidence type="ECO:0000256" key="7">
    <source>
        <dbReference type="ARBA" id="ARBA00023136"/>
    </source>
</evidence>
<dbReference type="GO" id="GO:0016020">
    <property type="term" value="C:membrane"/>
    <property type="evidence" value="ECO:0007669"/>
    <property type="project" value="UniProtKB-SubCell"/>
</dbReference>
<dbReference type="InterPro" id="IPR036640">
    <property type="entry name" value="ABC1_TM_sf"/>
</dbReference>
<dbReference type="OrthoDB" id="6500128at2759"/>
<organism evidence="11 12">
    <name type="scientific">Teratosphaeria nubilosa</name>
    <dbReference type="NCBI Taxonomy" id="161662"/>
    <lineage>
        <taxon>Eukaryota</taxon>
        <taxon>Fungi</taxon>
        <taxon>Dikarya</taxon>
        <taxon>Ascomycota</taxon>
        <taxon>Pezizomycotina</taxon>
        <taxon>Dothideomycetes</taxon>
        <taxon>Dothideomycetidae</taxon>
        <taxon>Mycosphaerellales</taxon>
        <taxon>Teratosphaeriaceae</taxon>
        <taxon>Teratosphaeria</taxon>
    </lineage>
</organism>
<dbReference type="InterPro" id="IPR017871">
    <property type="entry name" value="ABC_transporter-like_CS"/>
</dbReference>
<dbReference type="PANTHER" id="PTHR24221:SF503">
    <property type="entry name" value="MITOCHONDRIAL POTASSIUM CHANNEL ATP-BINDING SUBUNIT"/>
    <property type="match status" value="1"/>
</dbReference>
<name>A0A6G1KWL3_9PEZI</name>
<dbReference type="GO" id="GO:0005524">
    <property type="term" value="F:ATP binding"/>
    <property type="evidence" value="ECO:0007669"/>
    <property type="project" value="UniProtKB-KW"/>
</dbReference>
<evidence type="ECO:0000259" key="9">
    <source>
        <dbReference type="PROSITE" id="PS50893"/>
    </source>
</evidence>
<dbReference type="InterPro" id="IPR039421">
    <property type="entry name" value="Type_1_exporter"/>
</dbReference>
<dbReference type="InterPro" id="IPR003593">
    <property type="entry name" value="AAA+_ATPase"/>
</dbReference>
<feature type="transmembrane region" description="Helical" evidence="8">
    <location>
        <begin position="21"/>
        <end position="46"/>
    </location>
</feature>
<feature type="transmembrane region" description="Helical" evidence="8">
    <location>
        <begin position="111"/>
        <end position="133"/>
    </location>
</feature>